<sequence length="249" mass="27204">MPNLVVDIGNSAAKLAVFKGQNILYSSAQPDLDTENLLQLIKKHEVKNLILSSVRGLPGINEEILATNVNYVRFNAKSPVPVQNLYETPHTLGQDRLAAVVGAKALFPQEACFVIDAGTCITYDAIDEKGIYRGGSISPGIRMRFEAMNQFTAKLPLVDFDPNFSASFGANSEDALRSGVNNGAYYEAEGFAQRFLNTHPEGKIILCGGDAAFFDTKFKNSIFAHLILHEPNLVLIGLNSVVNYQNDHI</sequence>
<comment type="caution">
    <text evidence="17">The sequence shown here is derived from an EMBL/GenBank/DDBJ whole genome shotgun (WGS) entry which is preliminary data.</text>
</comment>
<dbReference type="EMBL" id="MBTA01000001">
    <property type="protein sequence ID" value="RKD20242.1"/>
    <property type="molecule type" value="Genomic_DNA"/>
</dbReference>
<evidence type="ECO:0000256" key="2">
    <source>
        <dbReference type="ARBA" id="ARBA00001958"/>
    </source>
</evidence>
<evidence type="ECO:0000256" key="11">
    <source>
        <dbReference type="ARBA" id="ARBA00022840"/>
    </source>
</evidence>
<dbReference type="NCBIfam" id="TIGR00671">
    <property type="entry name" value="baf"/>
    <property type="match status" value="1"/>
</dbReference>
<comment type="catalytic activity">
    <reaction evidence="1 16">
        <text>(R)-pantothenate + ATP = (R)-4'-phosphopantothenate + ADP + H(+)</text>
        <dbReference type="Rhea" id="RHEA:16373"/>
        <dbReference type="ChEBI" id="CHEBI:10986"/>
        <dbReference type="ChEBI" id="CHEBI:15378"/>
        <dbReference type="ChEBI" id="CHEBI:29032"/>
        <dbReference type="ChEBI" id="CHEBI:30616"/>
        <dbReference type="ChEBI" id="CHEBI:456216"/>
        <dbReference type="EC" id="2.7.1.33"/>
    </reaction>
</comment>
<dbReference type="GO" id="GO:0004594">
    <property type="term" value="F:pantothenate kinase activity"/>
    <property type="evidence" value="ECO:0007669"/>
    <property type="project" value="UniProtKB-UniRule"/>
</dbReference>
<evidence type="ECO:0000256" key="9">
    <source>
        <dbReference type="ARBA" id="ARBA00022741"/>
    </source>
</evidence>
<dbReference type="Pfam" id="PF03309">
    <property type="entry name" value="Pan_kinase"/>
    <property type="match status" value="1"/>
</dbReference>
<dbReference type="UniPathway" id="UPA00241">
    <property type="reaction ID" value="UER00352"/>
</dbReference>
<evidence type="ECO:0000256" key="1">
    <source>
        <dbReference type="ARBA" id="ARBA00001206"/>
    </source>
</evidence>
<reference evidence="17 18" key="1">
    <citation type="submission" date="2016-07" db="EMBL/GenBank/DDBJ databases">
        <title>Genome of Pelobium manganitolerans.</title>
        <authorList>
            <person name="Wu S."/>
            <person name="Wang G."/>
        </authorList>
    </citation>
    <scope>NUCLEOTIDE SEQUENCE [LARGE SCALE GENOMIC DNA]</scope>
    <source>
        <strain evidence="17 18">YS-25</strain>
    </source>
</reference>
<dbReference type="InterPro" id="IPR004619">
    <property type="entry name" value="Type_III_PanK"/>
</dbReference>
<evidence type="ECO:0000256" key="14">
    <source>
        <dbReference type="ARBA" id="ARBA00038036"/>
    </source>
</evidence>
<dbReference type="GO" id="GO:0005524">
    <property type="term" value="F:ATP binding"/>
    <property type="evidence" value="ECO:0007669"/>
    <property type="project" value="UniProtKB-UniRule"/>
</dbReference>
<keyword evidence="11 16" id="KW-0067">ATP-binding</keyword>
<accession>A0A419SBP0</accession>
<dbReference type="Proteomes" id="UP000283433">
    <property type="component" value="Unassembled WGS sequence"/>
</dbReference>
<dbReference type="RefSeq" id="WP_120180157.1">
    <property type="nucleotide sequence ID" value="NZ_MBTA01000001.1"/>
</dbReference>
<evidence type="ECO:0000256" key="12">
    <source>
        <dbReference type="ARBA" id="ARBA00022958"/>
    </source>
</evidence>
<dbReference type="EC" id="2.7.1.33" evidence="6 16"/>
<evidence type="ECO:0000256" key="6">
    <source>
        <dbReference type="ARBA" id="ARBA00012102"/>
    </source>
</evidence>
<feature type="active site" description="Proton acceptor" evidence="16">
    <location>
        <position position="95"/>
    </location>
</feature>
<evidence type="ECO:0000313" key="17">
    <source>
        <dbReference type="EMBL" id="RKD20242.1"/>
    </source>
</evidence>
<feature type="binding site" evidence="16">
    <location>
        <position position="86"/>
    </location>
    <ligand>
        <name>substrate</name>
    </ligand>
</feature>
<dbReference type="HAMAP" id="MF_01274">
    <property type="entry name" value="Pantothen_kinase_3"/>
    <property type="match status" value="1"/>
</dbReference>
<evidence type="ECO:0000313" key="18">
    <source>
        <dbReference type="Proteomes" id="UP000283433"/>
    </source>
</evidence>
<dbReference type="GO" id="GO:0015937">
    <property type="term" value="P:coenzyme A biosynthetic process"/>
    <property type="evidence" value="ECO:0007669"/>
    <property type="project" value="UniProtKB-UniRule"/>
</dbReference>
<dbReference type="SUPFAM" id="SSF53067">
    <property type="entry name" value="Actin-like ATPase domain"/>
    <property type="match status" value="2"/>
</dbReference>
<keyword evidence="12 16" id="KW-0630">Potassium</keyword>
<evidence type="ECO:0000256" key="16">
    <source>
        <dbReference type="HAMAP-Rule" id="MF_01274"/>
    </source>
</evidence>
<feature type="binding site" evidence="16">
    <location>
        <position position="172"/>
    </location>
    <ligand>
        <name>substrate</name>
    </ligand>
</feature>
<gene>
    <name evidence="16" type="primary">coaX</name>
    <name evidence="17" type="ORF">BCY91_01065</name>
</gene>
<keyword evidence="16" id="KW-0479">Metal-binding</keyword>
<comment type="subunit">
    <text evidence="5 16">Homodimer.</text>
</comment>
<name>A0A419SBP0_9SPHI</name>
<comment type="cofactor">
    <cofactor evidence="2">
        <name>K(+)</name>
        <dbReference type="ChEBI" id="CHEBI:29103"/>
    </cofactor>
</comment>
<comment type="subcellular location">
    <subcellularLocation>
        <location evidence="3 16">Cytoplasm</location>
    </subcellularLocation>
</comment>
<proteinExistence type="inferred from homology"/>
<dbReference type="Gene3D" id="3.30.420.40">
    <property type="match status" value="1"/>
</dbReference>
<comment type="similarity">
    <text evidence="14 16">Belongs to the type III pantothenate kinase family.</text>
</comment>
<organism evidence="17 18">
    <name type="scientific">Pelobium manganitolerans</name>
    <dbReference type="NCBI Taxonomy" id="1842495"/>
    <lineage>
        <taxon>Bacteria</taxon>
        <taxon>Pseudomonadati</taxon>
        <taxon>Bacteroidota</taxon>
        <taxon>Sphingobacteriia</taxon>
        <taxon>Sphingobacteriales</taxon>
        <taxon>Sphingobacteriaceae</taxon>
        <taxon>Pelobium</taxon>
    </lineage>
</organism>
<evidence type="ECO:0000256" key="3">
    <source>
        <dbReference type="ARBA" id="ARBA00004496"/>
    </source>
</evidence>
<dbReference type="PANTHER" id="PTHR34265:SF1">
    <property type="entry name" value="TYPE III PANTOTHENATE KINASE"/>
    <property type="match status" value="1"/>
</dbReference>
<evidence type="ECO:0000256" key="10">
    <source>
        <dbReference type="ARBA" id="ARBA00022777"/>
    </source>
</evidence>
<keyword evidence="13 16" id="KW-0173">Coenzyme A biosynthesis</keyword>
<comment type="cofactor">
    <cofactor evidence="16">
        <name>NH4(+)</name>
        <dbReference type="ChEBI" id="CHEBI:28938"/>
    </cofactor>
    <cofactor evidence="16">
        <name>K(+)</name>
        <dbReference type="ChEBI" id="CHEBI:29103"/>
    </cofactor>
    <text evidence="16">A monovalent cation. Ammonium or potassium.</text>
</comment>
<keyword evidence="10 16" id="KW-0418">Kinase</keyword>
<evidence type="ECO:0000256" key="4">
    <source>
        <dbReference type="ARBA" id="ARBA00005225"/>
    </source>
</evidence>
<evidence type="ECO:0000256" key="7">
    <source>
        <dbReference type="ARBA" id="ARBA00022490"/>
    </source>
</evidence>
<feature type="binding site" evidence="16">
    <location>
        <position position="116"/>
    </location>
    <ligand>
        <name>K(+)</name>
        <dbReference type="ChEBI" id="CHEBI:29103"/>
    </ligand>
</feature>
<keyword evidence="8 16" id="KW-0808">Transferase</keyword>
<dbReference type="PANTHER" id="PTHR34265">
    <property type="entry name" value="TYPE III PANTOTHENATE KINASE"/>
    <property type="match status" value="1"/>
</dbReference>
<dbReference type="CDD" id="cd24015">
    <property type="entry name" value="ASKHA_NBD_PanK-III"/>
    <property type="match status" value="1"/>
</dbReference>
<comment type="function">
    <text evidence="16">Catalyzes the phosphorylation of pantothenate (Pan), the first step in CoA biosynthesis.</text>
</comment>
<comment type="pathway">
    <text evidence="4 16">Cofactor biosynthesis; coenzyme A biosynthesis; CoA from (R)-pantothenate: step 1/5.</text>
</comment>
<feature type="binding site" evidence="16">
    <location>
        <position position="119"/>
    </location>
    <ligand>
        <name>ATP</name>
        <dbReference type="ChEBI" id="CHEBI:30616"/>
    </ligand>
</feature>
<evidence type="ECO:0000256" key="15">
    <source>
        <dbReference type="ARBA" id="ARBA00040883"/>
    </source>
</evidence>
<keyword evidence="9 16" id="KW-0547">Nucleotide-binding</keyword>
<dbReference type="GO" id="GO:0046872">
    <property type="term" value="F:metal ion binding"/>
    <property type="evidence" value="ECO:0007669"/>
    <property type="project" value="UniProtKB-KW"/>
</dbReference>
<dbReference type="InterPro" id="IPR043129">
    <property type="entry name" value="ATPase_NBD"/>
</dbReference>
<dbReference type="AlphaFoldDB" id="A0A419SBP0"/>
<feature type="binding site" evidence="16">
    <location>
        <begin position="7"/>
        <end position="14"/>
    </location>
    <ligand>
        <name>ATP</name>
        <dbReference type="ChEBI" id="CHEBI:30616"/>
    </ligand>
</feature>
<protein>
    <recommendedName>
        <fullName evidence="15 16">Type III pantothenate kinase</fullName>
        <ecNumber evidence="6 16">2.7.1.33</ecNumber>
    </recommendedName>
    <alternativeName>
        <fullName evidence="16">PanK-III</fullName>
    </alternativeName>
    <alternativeName>
        <fullName evidence="16">Pantothenic acid kinase</fullName>
    </alternativeName>
</protein>
<dbReference type="OrthoDB" id="9804707at2"/>
<evidence type="ECO:0000256" key="8">
    <source>
        <dbReference type="ARBA" id="ARBA00022679"/>
    </source>
</evidence>
<keyword evidence="18" id="KW-1185">Reference proteome</keyword>
<evidence type="ECO:0000256" key="13">
    <source>
        <dbReference type="ARBA" id="ARBA00022993"/>
    </source>
</evidence>
<evidence type="ECO:0000256" key="5">
    <source>
        <dbReference type="ARBA" id="ARBA00011738"/>
    </source>
</evidence>
<keyword evidence="7 16" id="KW-0963">Cytoplasm</keyword>
<dbReference type="GO" id="GO:0005737">
    <property type="term" value="C:cytoplasm"/>
    <property type="evidence" value="ECO:0007669"/>
    <property type="project" value="UniProtKB-SubCell"/>
</dbReference>
<feature type="binding site" evidence="16">
    <location>
        <begin position="93"/>
        <end position="96"/>
    </location>
    <ligand>
        <name>substrate</name>
    </ligand>
</feature>